<evidence type="ECO:0000313" key="3">
    <source>
        <dbReference type="Proteomes" id="UP001233271"/>
    </source>
</evidence>
<dbReference type="PANTHER" id="PTHR11941:SF158">
    <property type="entry name" value="ENOYL-COA HYDRATASE (AFU_ORTHOLOGUE AFUA_2G10650)"/>
    <property type="match status" value="1"/>
</dbReference>
<dbReference type="Gene3D" id="1.10.12.10">
    <property type="entry name" value="Lyase 2-enoyl-coa Hydratase, Chain A, domain 2"/>
    <property type="match status" value="1"/>
</dbReference>
<dbReference type="SUPFAM" id="SSF52096">
    <property type="entry name" value="ClpP/crotonase"/>
    <property type="match status" value="1"/>
</dbReference>
<reference evidence="2" key="1">
    <citation type="journal article" date="2023" name="BMC Genomics">
        <title>Chromosome-level genome assemblies of Cutaneotrichosporon spp. (Trichosporonales, Basidiomycota) reveal imbalanced evolution between nucleotide sequences and chromosome synteny.</title>
        <authorList>
            <person name="Kobayashi Y."/>
            <person name="Kayamori A."/>
            <person name="Aoki K."/>
            <person name="Shiwa Y."/>
            <person name="Matsutani M."/>
            <person name="Fujita N."/>
            <person name="Sugita T."/>
            <person name="Iwasaki W."/>
            <person name="Tanaka N."/>
            <person name="Takashima M."/>
        </authorList>
    </citation>
    <scope>NUCLEOTIDE SEQUENCE</scope>
    <source>
        <strain evidence="2">HIS019</strain>
    </source>
</reference>
<protein>
    <recommendedName>
        <fullName evidence="4">ClpP/crotonase</fullName>
    </recommendedName>
</protein>
<dbReference type="PANTHER" id="PTHR11941">
    <property type="entry name" value="ENOYL-COA HYDRATASE-RELATED"/>
    <property type="match status" value="1"/>
</dbReference>
<dbReference type="GO" id="GO:0006635">
    <property type="term" value="P:fatty acid beta-oxidation"/>
    <property type="evidence" value="ECO:0007669"/>
    <property type="project" value="TreeGrafter"/>
</dbReference>
<dbReference type="GO" id="GO:0005739">
    <property type="term" value="C:mitochondrion"/>
    <property type="evidence" value="ECO:0007669"/>
    <property type="project" value="TreeGrafter"/>
</dbReference>
<dbReference type="KEGG" id="ccac:CcaHIS019_0500490"/>
<dbReference type="AlphaFoldDB" id="A0AA48L5K9"/>
<evidence type="ECO:0008006" key="4">
    <source>
        <dbReference type="Google" id="ProtNLM"/>
    </source>
</evidence>
<dbReference type="GO" id="GO:0016829">
    <property type="term" value="F:lyase activity"/>
    <property type="evidence" value="ECO:0007669"/>
    <property type="project" value="UniProtKB-KW"/>
</dbReference>
<dbReference type="GeneID" id="85496291"/>
<sequence length="277" mass="30481">MRPFNNPPPSTDEAAIRISFPAEHVLHVAIDRPDKFNALRAVDSFTMDEIWEWYESEPSLHCAILGTTNPKAWCAGGDLKELSMRDGRKAGKYQWPDTGLGGLAKRFLRKPVIAAVNGVVIGGAVEMLSNLDVVIAGESAKLSLPETKRGVAAAGGGLPRIVFLIGRQKAAELLMSGRDIPSWEAEKLGLVNMVVPDDQVEARALKLAMDTAANSPDSVQLCLFGLRLTEEEMGYQRMMTRYIQSKQFKALNSGPNLKEGLQAFLEKRPPRWHDSKL</sequence>
<organism evidence="2 3">
    <name type="scientific">Cutaneotrichosporon cavernicola</name>
    <dbReference type="NCBI Taxonomy" id="279322"/>
    <lineage>
        <taxon>Eukaryota</taxon>
        <taxon>Fungi</taxon>
        <taxon>Dikarya</taxon>
        <taxon>Basidiomycota</taxon>
        <taxon>Agaricomycotina</taxon>
        <taxon>Tremellomycetes</taxon>
        <taxon>Trichosporonales</taxon>
        <taxon>Trichosporonaceae</taxon>
        <taxon>Cutaneotrichosporon</taxon>
    </lineage>
</organism>
<gene>
    <name evidence="2" type="ORF">CcaverHIS019_0500490</name>
</gene>
<dbReference type="Pfam" id="PF00378">
    <property type="entry name" value="ECH_1"/>
    <property type="match status" value="1"/>
</dbReference>
<dbReference type="InterPro" id="IPR001753">
    <property type="entry name" value="Enoyl-CoA_hydra/iso"/>
</dbReference>
<proteinExistence type="predicted"/>
<dbReference type="Proteomes" id="UP001233271">
    <property type="component" value="Chromosome 5"/>
</dbReference>
<dbReference type="RefSeq" id="XP_060457686.1">
    <property type="nucleotide sequence ID" value="XM_060601165.1"/>
</dbReference>
<keyword evidence="3" id="KW-1185">Reference proteome</keyword>
<evidence type="ECO:0000256" key="1">
    <source>
        <dbReference type="ARBA" id="ARBA00023239"/>
    </source>
</evidence>
<evidence type="ECO:0000313" key="2">
    <source>
        <dbReference type="EMBL" id="BEI92421.1"/>
    </source>
</evidence>
<name>A0AA48L5K9_9TREE</name>
<keyword evidence="1" id="KW-0456">Lyase</keyword>
<accession>A0AA48L5K9</accession>
<dbReference type="InterPro" id="IPR014748">
    <property type="entry name" value="Enoyl-CoA_hydra_C"/>
</dbReference>
<dbReference type="EMBL" id="AP028216">
    <property type="protein sequence ID" value="BEI92421.1"/>
    <property type="molecule type" value="Genomic_DNA"/>
</dbReference>
<dbReference type="Gene3D" id="3.90.226.10">
    <property type="entry name" value="2-enoyl-CoA Hydratase, Chain A, domain 1"/>
    <property type="match status" value="1"/>
</dbReference>
<dbReference type="InterPro" id="IPR029045">
    <property type="entry name" value="ClpP/crotonase-like_dom_sf"/>
</dbReference>
<dbReference type="CDD" id="cd06558">
    <property type="entry name" value="crotonase-like"/>
    <property type="match status" value="1"/>
</dbReference>